<sequence length="114" mass="12358">MESLVARAFHGEEPASATGFPAPGLTRIRDGWHALVTNCGPLAHFCGAACSALLRIARCRRSPRAFVNKGAFQYSDTRMHKIRRAAFDRFRGAAAGSGSPPFQSLLHAAYRRSA</sequence>
<organism evidence="1 2">
    <name type="scientific">Paraburkholderia phenoliruptrix BR3459a</name>
    <dbReference type="NCBI Taxonomy" id="1229205"/>
    <lineage>
        <taxon>Bacteria</taxon>
        <taxon>Pseudomonadati</taxon>
        <taxon>Pseudomonadota</taxon>
        <taxon>Betaproteobacteria</taxon>
        <taxon>Burkholderiales</taxon>
        <taxon>Burkholderiaceae</taxon>
        <taxon>Paraburkholderia</taxon>
    </lineage>
</organism>
<dbReference type="AlphaFoldDB" id="K0DI39"/>
<dbReference type="Proteomes" id="UP000010105">
    <property type="component" value="Chromosome 1"/>
</dbReference>
<name>K0DI39_9BURK</name>
<dbReference type="KEGG" id="bpx:BUPH_04180"/>
<reference evidence="1 2" key="1">
    <citation type="journal article" date="2012" name="J. Bacteriol.">
        <title>Complete Genome Sequence of Burkholderia phenoliruptrix BR3459a (CLA1), a Heat-Tolerant, Nitrogen-Fixing Symbiont of Mimosa flocculosa.</title>
        <authorList>
            <person name="de Oliveira Cunha C."/>
            <person name="Goda Zuleta L.F."/>
            <person name="Paula de Almeida L.G."/>
            <person name="Prioli Ciapina L."/>
            <person name="Lustrino Borges W."/>
            <person name="Pitard R.M."/>
            <person name="Baldani J.I."/>
            <person name="Straliotto R."/>
            <person name="de Faria S.M."/>
            <person name="Hungria M."/>
            <person name="Sousa Cavada B."/>
            <person name="Mercante F.M."/>
            <person name="Ribeiro de Vasconcelos A.T."/>
        </authorList>
    </citation>
    <scope>NUCLEOTIDE SEQUENCE [LARGE SCALE GENOMIC DNA]</scope>
    <source>
        <strain evidence="1 2">BR3459a</strain>
    </source>
</reference>
<dbReference type="HOGENOM" id="CLU_2116403_0_0_4"/>
<gene>
    <name evidence="1" type="ORF">BUPH_04180</name>
</gene>
<dbReference type="STRING" id="1229205.BUPH_04180"/>
<dbReference type="EMBL" id="CP003863">
    <property type="protein sequence ID" value="AFT84415.1"/>
    <property type="molecule type" value="Genomic_DNA"/>
</dbReference>
<protein>
    <submittedName>
        <fullName evidence="1">Uncharacterized protein</fullName>
    </submittedName>
</protein>
<evidence type="ECO:0000313" key="1">
    <source>
        <dbReference type="EMBL" id="AFT84415.1"/>
    </source>
</evidence>
<accession>K0DI39</accession>
<evidence type="ECO:0000313" key="2">
    <source>
        <dbReference type="Proteomes" id="UP000010105"/>
    </source>
</evidence>
<proteinExistence type="predicted"/>